<name>A0A6A4ZJN6_APHAT</name>
<accession>A0A6A4ZJN6</accession>
<dbReference type="VEuPathDB" id="FungiDB:H257_14428"/>
<dbReference type="GO" id="GO:0015074">
    <property type="term" value="P:DNA integration"/>
    <property type="evidence" value="ECO:0007669"/>
    <property type="project" value="InterPro"/>
</dbReference>
<evidence type="ECO:0000256" key="1">
    <source>
        <dbReference type="ARBA" id="ARBA00023172"/>
    </source>
</evidence>
<dbReference type="InterPro" id="IPR013762">
    <property type="entry name" value="Integrase-like_cat_sf"/>
</dbReference>
<organism evidence="2 3">
    <name type="scientific">Aphanomyces astaci</name>
    <name type="common">Crayfish plague agent</name>
    <dbReference type="NCBI Taxonomy" id="112090"/>
    <lineage>
        <taxon>Eukaryota</taxon>
        <taxon>Sar</taxon>
        <taxon>Stramenopiles</taxon>
        <taxon>Oomycota</taxon>
        <taxon>Saprolegniomycetes</taxon>
        <taxon>Saprolegniales</taxon>
        <taxon>Verrucalvaceae</taxon>
        <taxon>Aphanomyces</taxon>
    </lineage>
</organism>
<dbReference type="AlphaFoldDB" id="A0A6A4ZJN6"/>
<evidence type="ECO:0000313" key="3">
    <source>
        <dbReference type="Proteomes" id="UP000469452"/>
    </source>
</evidence>
<dbReference type="InterPro" id="IPR011010">
    <property type="entry name" value="DNA_brk_join_enz"/>
</dbReference>
<keyword evidence="1" id="KW-0233">DNA recombination</keyword>
<dbReference type="GO" id="GO:0003677">
    <property type="term" value="F:DNA binding"/>
    <property type="evidence" value="ECO:0007669"/>
    <property type="project" value="InterPro"/>
</dbReference>
<proteinExistence type="predicted"/>
<feature type="non-terminal residue" evidence="2">
    <location>
        <position position="515"/>
    </location>
</feature>
<dbReference type="SUPFAM" id="SSF56349">
    <property type="entry name" value="DNA breaking-rejoining enzymes"/>
    <property type="match status" value="1"/>
</dbReference>
<dbReference type="GO" id="GO:0006310">
    <property type="term" value="P:DNA recombination"/>
    <property type="evidence" value="ECO:0007669"/>
    <property type="project" value="UniProtKB-KW"/>
</dbReference>
<reference evidence="2 3" key="1">
    <citation type="submission" date="2019-06" db="EMBL/GenBank/DDBJ databases">
        <title>Genomics analysis of Aphanomyces spp. identifies a new class of oomycete effector associated with host adaptation.</title>
        <authorList>
            <person name="Gaulin E."/>
        </authorList>
    </citation>
    <scope>NUCLEOTIDE SEQUENCE [LARGE SCALE GENOMIC DNA]</scope>
    <source>
        <strain evidence="2 3">E</strain>
    </source>
</reference>
<dbReference type="Proteomes" id="UP000469452">
    <property type="component" value="Unassembled WGS sequence"/>
</dbReference>
<comment type="caution">
    <text evidence="2">The sequence shown here is derived from an EMBL/GenBank/DDBJ whole genome shotgun (WGS) entry which is preliminary data.</text>
</comment>
<protein>
    <submittedName>
        <fullName evidence="2">Uncharacterized protein</fullName>
    </submittedName>
</protein>
<dbReference type="Gene3D" id="1.10.443.10">
    <property type="entry name" value="Intergrase catalytic core"/>
    <property type="match status" value="1"/>
</dbReference>
<evidence type="ECO:0000313" key="2">
    <source>
        <dbReference type="EMBL" id="KAF0712005.1"/>
    </source>
</evidence>
<sequence>MFKSLLNFSSVKRSRHGVENVPRQYNSYATISGVQSAIKYEYTERGMALGSEIETLIAEFSAGYKRKVAQLRSSGELRIMEGKAPMSVAGYRFLAQQALQATKDFNLSLTCHAFLLLCWNLMARSITTANLRLEHVTWRGDALVIEYGLAKNDQTGEMSYPRHVYANPSCPEICPILSSLAILMFTQPPRNVGLSTLLFGPKERFSTWLAATCHTCQEEILALGLSISEIGSHSFRKGVATELANCPGGPHAVSIWLRAGWSLGNVQSRYIFQGAGGDQFAGRAASGLSVNDVSFASLPPHFHGVVLSPIQWDSILPGYSSFYPATFRCAVPYLLASLVHHYAWLKLNLNPNHPLLLSHAWTSGILPQLFPQVLTGVLENTTSRMVATGIPPHVPLSIQLQSVKSAVENIGTSIQKKLELIPDQISTAIQNQCRSSRVEPVTMEVLNNSLQEFGDNIIKRIESITTLRSPNMHENTPNLPSATPSPLNYWWVNQRQFATSKLHCPKGKLYDLWNL</sequence>
<gene>
    <name evidence="2" type="ORF">AaE_012159</name>
</gene>
<dbReference type="EMBL" id="VJMI01017959">
    <property type="protein sequence ID" value="KAF0712005.1"/>
    <property type="molecule type" value="Genomic_DNA"/>
</dbReference>